<feature type="domain" description="Glycosyltransferase subfamily 4-like N-terminal" evidence="19">
    <location>
        <begin position="56"/>
        <end position="220"/>
    </location>
</feature>
<keyword evidence="9 17" id="KW-1133">Transmembrane helix</keyword>
<comment type="function">
    <text evidence="11">Participates in the formation of the lipid-linked precursor oligosaccharide for N-glycosylation. Involved in assembling the dolichol-pyrophosphate-GlcNAc(2)-Man(5) intermediate on the cytoplasmic surface of the ER.</text>
</comment>
<evidence type="ECO:0000256" key="5">
    <source>
        <dbReference type="ARBA" id="ARBA00022676"/>
    </source>
</evidence>
<evidence type="ECO:0000259" key="18">
    <source>
        <dbReference type="Pfam" id="PF00534"/>
    </source>
</evidence>
<evidence type="ECO:0000256" key="15">
    <source>
        <dbReference type="ARBA" id="ARBA00033088"/>
    </source>
</evidence>
<evidence type="ECO:0000313" key="21">
    <source>
        <dbReference type="Proteomes" id="UP000095009"/>
    </source>
</evidence>
<dbReference type="PANTHER" id="PTHR13036:SF0">
    <property type="entry name" value="CHITOBIOSYLDIPHOSPHODOLICHOL BETA-MANNOSYLTRANSFERASE"/>
    <property type="match status" value="1"/>
</dbReference>
<dbReference type="PANTHER" id="PTHR13036">
    <property type="entry name" value="BETA1,4 MANNOSYLTRANSFERASE"/>
    <property type="match status" value="1"/>
</dbReference>
<dbReference type="UniPathway" id="UPA00378"/>
<name>A0A1E3PQ37_9ASCO</name>
<keyword evidence="6 20" id="KW-0808">Transferase</keyword>
<evidence type="ECO:0000256" key="12">
    <source>
        <dbReference type="ARBA" id="ARBA00030745"/>
    </source>
</evidence>
<comment type="catalytic activity">
    <reaction evidence="16">
        <text>an N,N'-diacetylchitobiosyl-diphospho-di-trans,poly-cis-dolichol + GDP-alpha-D-mannose = a beta-D-Man-(1-&gt;4)-beta-D-GlcNAc-(1-&gt;4)-alpha-D-GlcNAc-diphospho-di-trans,poly-cis-dolichol + GDP + H(+)</text>
        <dbReference type="Rhea" id="RHEA:13865"/>
        <dbReference type="Rhea" id="RHEA-COMP:19510"/>
        <dbReference type="Rhea" id="RHEA-COMP:19511"/>
        <dbReference type="ChEBI" id="CHEBI:15378"/>
        <dbReference type="ChEBI" id="CHEBI:57269"/>
        <dbReference type="ChEBI" id="CHEBI:57527"/>
        <dbReference type="ChEBI" id="CHEBI:58189"/>
        <dbReference type="ChEBI" id="CHEBI:58472"/>
        <dbReference type="EC" id="2.4.1.142"/>
    </reaction>
    <physiologicalReaction direction="left-to-right" evidence="16">
        <dbReference type="Rhea" id="RHEA:13866"/>
    </physiologicalReaction>
</comment>
<dbReference type="InterPro" id="IPR001296">
    <property type="entry name" value="Glyco_trans_1"/>
</dbReference>
<evidence type="ECO:0000256" key="4">
    <source>
        <dbReference type="ARBA" id="ARBA00015841"/>
    </source>
</evidence>
<evidence type="ECO:0000256" key="3">
    <source>
        <dbReference type="ARBA" id="ARBA00012611"/>
    </source>
</evidence>
<evidence type="ECO:0000256" key="8">
    <source>
        <dbReference type="ARBA" id="ARBA00022824"/>
    </source>
</evidence>
<accession>A0A1E3PQ37</accession>
<keyword evidence="8" id="KW-0256">Endoplasmic reticulum</keyword>
<evidence type="ECO:0000256" key="14">
    <source>
        <dbReference type="ARBA" id="ARBA00031566"/>
    </source>
</evidence>
<evidence type="ECO:0000256" key="2">
    <source>
        <dbReference type="ARBA" id="ARBA00004922"/>
    </source>
</evidence>
<keyword evidence="21" id="KW-1185">Reference proteome</keyword>
<dbReference type="EC" id="2.4.1.142" evidence="3"/>
<dbReference type="Proteomes" id="UP000095009">
    <property type="component" value="Unassembled WGS sequence"/>
</dbReference>
<evidence type="ECO:0000259" key="19">
    <source>
        <dbReference type="Pfam" id="PF13439"/>
    </source>
</evidence>
<evidence type="ECO:0000256" key="13">
    <source>
        <dbReference type="ARBA" id="ARBA00031434"/>
    </source>
</evidence>
<dbReference type="AlphaFoldDB" id="A0A1E3PQ37"/>
<dbReference type="InterPro" id="IPR028098">
    <property type="entry name" value="Glyco_trans_4-like_N"/>
</dbReference>
<evidence type="ECO:0000256" key="11">
    <source>
        <dbReference type="ARBA" id="ARBA00024899"/>
    </source>
</evidence>
<dbReference type="InterPro" id="IPR026051">
    <property type="entry name" value="ALG1-like"/>
</dbReference>
<evidence type="ECO:0000256" key="16">
    <source>
        <dbReference type="ARBA" id="ARBA00045071"/>
    </source>
</evidence>
<dbReference type="OrthoDB" id="614844at2759"/>
<proteinExistence type="predicted"/>
<comment type="subcellular location">
    <subcellularLocation>
        <location evidence="1">Endoplasmic reticulum membrane</location>
        <topology evidence="1">Single-pass membrane protein</topology>
    </subcellularLocation>
</comment>
<feature type="domain" description="Glycosyl transferase family 1" evidence="18">
    <location>
        <begin position="255"/>
        <end position="414"/>
    </location>
</feature>
<dbReference type="GO" id="GO:0004578">
    <property type="term" value="F:chitobiosyldiphosphodolichol beta-mannosyltransferase activity"/>
    <property type="evidence" value="ECO:0007669"/>
    <property type="project" value="UniProtKB-EC"/>
</dbReference>
<dbReference type="STRING" id="857566.A0A1E3PQ37"/>
<keyword evidence="5 20" id="KW-0328">Glycosyltransferase</keyword>
<dbReference type="SUPFAM" id="SSF53756">
    <property type="entry name" value="UDP-Glycosyltransferase/glycogen phosphorylase"/>
    <property type="match status" value="1"/>
</dbReference>
<feature type="transmembrane region" description="Helical" evidence="17">
    <location>
        <begin position="6"/>
        <end position="24"/>
    </location>
</feature>
<evidence type="ECO:0000256" key="17">
    <source>
        <dbReference type="SAM" id="Phobius"/>
    </source>
</evidence>
<sequence length="458" mass="51902">MHWGWIVFLILLYFLIPACLYLLVPESPTQEDLNRRQHAVVLVLGDLGRSPRMLYHALSLAKGDVRVTLCGYEGSKPLQEIQDHELITIQHIPVIENDNRLPFVLYAIQKVLKQHLILLKLLKKTNRPDFLVIQNPPSIPVLGVVRFFNLFISRRTRVVIDWHNFGYTILGLKLGSKHPLVFIAKYYERIFGRRAWIHLCVSVTMGRVLRTSFGLSGRRIIPLHDRPASAFKPLTEAERKLICKTHPLFNEFDASKDKCIISSTSYTPDENYQTLLDALKLYDQSSKKGLPNILCIVTGKGPLKDEFEQKVKECSFQRVMIKTAWLSMEEYPKIMACADLGISLHESSSGLDLPMKILDMFGCGVPVVAVDFLALFELVKTHKNGIIVTGAPEMATALTSLFSSQGKLDNLKRGAMRESRQGWDANWLEKVGPLFGVGEYRKAGSEEKELSSDDSDYE</sequence>
<dbReference type="Pfam" id="PF00534">
    <property type="entry name" value="Glycos_transf_1"/>
    <property type="match status" value="1"/>
</dbReference>
<evidence type="ECO:0000256" key="7">
    <source>
        <dbReference type="ARBA" id="ARBA00022692"/>
    </source>
</evidence>
<dbReference type="Gene3D" id="3.40.50.2000">
    <property type="entry name" value="Glycogen Phosphorylase B"/>
    <property type="match status" value="2"/>
</dbReference>
<evidence type="ECO:0000313" key="20">
    <source>
        <dbReference type="EMBL" id="ODQ67420.1"/>
    </source>
</evidence>
<dbReference type="Pfam" id="PF13439">
    <property type="entry name" value="Glyco_transf_4"/>
    <property type="match status" value="1"/>
</dbReference>
<dbReference type="EMBL" id="KV454407">
    <property type="protein sequence ID" value="ODQ67420.1"/>
    <property type="molecule type" value="Genomic_DNA"/>
</dbReference>
<keyword evidence="10 17" id="KW-0472">Membrane</keyword>
<keyword evidence="7 17" id="KW-0812">Transmembrane</keyword>
<evidence type="ECO:0000256" key="1">
    <source>
        <dbReference type="ARBA" id="ARBA00004389"/>
    </source>
</evidence>
<organism evidence="20 21">
    <name type="scientific">Nadsonia fulvescens var. elongata DSM 6958</name>
    <dbReference type="NCBI Taxonomy" id="857566"/>
    <lineage>
        <taxon>Eukaryota</taxon>
        <taxon>Fungi</taxon>
        <taxon>Dikarya</taxon>
        <taxon>Ascomycota</taxon>
        <taxon>Saccharomycotina</taxon>
        <taxon>Dipodascomycetes</taxon>
        <taxon>Dipodascales</taxon>
        <taxon>Dipodascales incertae sedis</taxon>
        <taxon>Nadsonia</taxon>
    </lineage>
</organism>
<reference evidence="20 21" key="1">
    <citation type="journal article" date="2016" name="Proc. Natl. Acad. Sci. U.S.A.">
        <title>Comparative genomics of biotechnologically important yeasts.</title>
        <authorList>
            <person name="Riley R."/>
            <person name="Haridas S."/>
            <person name="Wolfe K.H."/>
            <person name="Lopes M.R."/>
            <person name="Hittinger C.T."/>
            <person name="Goeker M."/>
            <person name="Salamov A.A."/>
            <person name="Wisecaver J.H."/>
            <person name="Long T.M."/>
            <person name="Calvey C.H."/>
            <person name="Aerts A.L."/>
            <person name="Barry K.W."/>
            <person name="Choi C."/>
            <person name="Clum A."/>
            <person name="Coughlan A.Y."/>
            <person name="Deshpande S."/>
            <person name="Douglass A.P."/>
            <person name="Hanson S.J."/>
            <person name="Klenk H.-P."/>
            <person name="LaButti K.M."/>
            <person name="Lapidus A."/>
            <person name="Lindquist E.A."/>
            <person name="Lipzen A.M."/>
            <person name="Meier-Kolthoff J.P."/>
            <person name="Ohm R.A."/>
            <person name="Otillar R.P."/>
            <person name="Pangilinan J.L."/>
            <person name="Peng Y."/>
            <person name="Rokas A."/>
            <person name="Rosa C.A."/>
            <person name="Scheuner C."/>
            <person name="Sibirny A.A."/>
            <person name="Slot J.C."/>
            <person name="Stielow J.B."/>
            <person name="Sun H."/>
            <person name="Kurtzman C.P."/>
            <person name="Blackwell M."/>
            <person name="Grigoriev I.V."/>
            <person name="Jeffries T.W."/>
        </authorList>
    </citation>
    <scope>NUCLEOTIDE SEQUENCE [LARGE SCALE GENOMIC DNA]</scope>
    <source>
        <strain evidence="20 21">DSM 6958</strain>
    </source>
</reference>
<evidence type="ECO:0000256" key="6">
    <source>
        <dbReference type="ARBA" id="ARBA00022679"/>
    </source>
</evidence>
<gene>
    <name evidence="20" type="ORF">NADFUDRAFT_81901</name>
</gene>
<comment type="pathway">
    <text evidence="2">Protein modification; protein glycosylation.</text>
</comment>
<evidence type="ECO:0000256" key="9">
    <source>
        <dbReference type="ARBA" id="ARBA00022989"/>
    </source>
</evidence>
<evidence type="ECO:0000256" key="10">
    <source>
        <dbReference type="ARBA" id="ARBA00023136"/>
    </source>
</evidence>
<dbReference type="GO" id="GO:0005789">
    <property type="term" value="C:endoplasmic reticulum membrane"/>
    <property type="evidence" value="ECO:0007669"/>
    <property type="project" value="UniProtKB-SubCell"/>
</dbReference>
<protein>
    <recommendedName>
        <fullName evidence="4">Chitobiosyldiphosphodolichol beta-mannosyltransferase</fullName>
        <ecNumber evidence="3">2.4.1.142</ecNumber>
    </recommendedName>
    <alternativeName>
        <fullName evidence="12">Asparagine-linked glycosylation protein 1</fullName>
    </alternativeName>
    <alternativeName>
        <fullName evidence="14">Beta-1,4-mannosyltransferase</fullName>
    </alternativeName>
    <alternativeName>
        <fullName evidence="15">GDP-Man:GlcNAc2-PP-dolichol mannosyltransferase</fullName>
    </alternativeName>
    <alternativeName>
        <fullName evidence="13">GDP-mannose-dolichol diphosphochitobiose mannosyltransferase</fullName>
    </alternativeName>
</protein>